<sequence length="217" mass="24532">MTDTSNQTIKRMITTGVVLAPVVVFCILYLDVPLAHFIRDYLYANAHWSRTTSDLPDLLLLVVLMSMAGAFAIYLRRSRHAIYDRLTLFAREVLWVAPSSYLAKALLKIVFGRSNTRCWLRDPSIYGFHWFQMKEHCEGFPSGHMLVITALLAVLWRFYPGSRILVTVTGVLLGFALIATNYHFLSDVLTGAYLGVLLEIVLFRLLFRKQAPGGATS</sequence>
<dbReference type="InterPro" id="IPR036938">
    <property type="entry name" value="PAP2/HPO_sf"/>
</dbReference>
<protein>
    <submittedName>
        <fullName evidence="3">Phosphatase PAP2 family protein</fullName>
    </submittedName>
</protein>
<dbReference type="RefSeq" id="WP_135870927.1">
    <property type="nucleotide sequence ID" value="NZ_SRSC01000003.1"/>
</dbReference>
<evidence type="ECO:0000256" key="1">
    <source>
        <dbReference type="SAM" id="Phobius"/>
    </source>
</evidence>
<proteinExistence type="predicted"/>
<feature type="transmembrane region" description="Helical" evidence="1">
    <location>
        <begin position="12"/>
        <end position="38"/>
    </location>
</feature>
<dbReference type="Proteomes" id="UP000306416">
    <property type="component" value="Unassembled WGS sequence"/>
</dbReference>
<evidence type="ECO:0000313" key="4">
    <source>
        <dbReference type="Proteomes" id="UP000306416"/>
    </source>
</evidence>
<keyword evidence="1" id="KW-0812">Transmembrane</keyword>
<dbReference type="AlphaFoldDB" id="A0A4S1CDB3"/>
<evidence type="ECO:0000259" key="2">
    <source>
        <dbReference type="Pfam" id="PF01569"/>
    </source>
</evidence>
<comment type="caution">
    <text evidence="3">The sequence shown here is derived from an EMBL/GenBank/DDBJ whole genome shotgun (WGS) entry which is preliminary data.</text>
</comment>
<organism evidence="3 4">
    <name type="scientific">Geomonas terrae</name>
    <dbReference type="NCBI Taxonomy" id="2562681"/>
    <lineage>
        <taxon>Bacteria</taxon>
        <taxon>Pseudomonadati</taxon>
        <taxon>Thermodesulfobacteriota</taxon>
        <taxon>Desulfuromonadia</taxon>
        <taxon>Geobacterales</taxon>
        <taxon>Geobacteraceae</taxon>
        <taxon>Geomonas</taxon>
    </lineage>
</organism>
<evidence type="ECO:0000313" key="3">
    <source>
        <dbReference type="EMBL" id="TGU71381.1"/>
    </source>
</evidence>
<keyword evidence="1" id="KW-1133">Transmembrane helix</keyword>
<accession>A0A4S1CDB3</accession>
<dbReference type="Gene3D" id="1.20.144.10">
    <property type="entry name" value="Phosphatidic acid phosphatase type 2/haloperoxidase"/>
    <property type="match status" value="1"/>
</dbReference>
<gene>
    <name evidence="3" type="ORF">E4633_13695</name>
</gene>
<feature type="domain" description="Phosphatidic acid phosphatase type 2/haloperoxidase" evidence="2">
    <location>
        <begin position="95"/>
        <end position="209"/>
    </location>
</feature>
<feature type="transmembrane region" description="Helical" evidence="1">
    <location>
        <begin position="164"/>
        <end position="184"/>
    </location>
</feature>
<reference evidence="3 4" key="1">
    <citation type="submission" date="2019-04" db="EMBL/GenBank/DDBJ databases">
        <title>Geobacter oryzae sp. nov., ferric-reducing bacteria isolated from paddy soil.</title>
        <authorList>
            <person name="Xu Z."/>
            <person name="Masuda Y."/>
            <person name="Itoh H."/>
            <person name="Senoo K."/>
        </authorList>
    </citation>
    <scope>NUCLEOTIDE SEQUENCE [LARGE SCALE GENOMIC DNA]</scope>
    <source>
        <strain evidence="3 4">Red111</strain>
    </source>
</reference>
<dbReference type="InterPro" id="IPR000326">
    <property type="entry name" value="PAP2/HPO"/>
</dbReference>
<name>A0A4S1CDB3_9BACT</name>
<feature type="transmembrane region" description="Helical" evidence="1">
    <location>
        <begin position="190"/>
        <end position="207"/>
    </location>
</feature>
<dbReference type="SUPFAM" id="SSF48317">
    <property type="entry name" value="Acid phosphatase/Vanadium-dependent haloperoxidase"/>
    <property type="match status" value="1"/>
</dbReference>
<dbReference type="EMBL" id="SRSC01000003">
    <property type="protein sequence ID" value="TGU71381.1"/>
    <property type="molecule type" value="Genomic_DNA"/>
</dbReference>
<feature type="transmembrane region" description="Helical" evidence="1">
    <location>
        <begin position="58"/>
        <end position="76"/>
    </location>
</feature>
<dbReference type="Pfam" id="PF01569">
    <property type="entry name" value="PAP2"/>
    <property type="match status" value="1"/>
</dbReference>
<keyword evidence="4" id="KW-1185">Reference proteome</keyword>
<keyword evidence="1" id="KW-0472">Membrane</keyword>